<reference evidence="2 3" key="1">
    <citation type="submission" date="2022-10" db="EMBL/GenBank/DDBJ databases">
        <title>Luteolibacter arcticus strain CCTCC AB 2014275, whole genome shotgun sequencing project.</title>
        <authorList>
            <person name="Zhao G."/>
            <person name="Shen L."/>
        </authorList>
    </citation>
    <scope>NUCLEOTIDE SEQUENCE [LARGE SCALE GENOMIC DNA]</scope>
    <source>
        <strain evidence="2 3">CCTCC AB 2014275</strain>
    </source>
</reference>
<dbReference type="EMBL" id="JAPDDT010000027">
    <property type="protein sequence ID" value="MCW1926475.1"/>
    <property type="molecule type" value="Genomic_DNA"/>
</dbReference>
<comment type="caution">
    <text evidence="2">The sequence shown here is derived from an EMBL/GenBank/DDBJ whole genome shotgun (WGS) entry which is preliminary data.</text>
</comment>
<evidence type="ECO:0000313" key="2">
    <source>
        <dbReference type="EMBL" id="MCW1926475.1"/>
    </source>
</evidence>
<feature type="signal peptide" evidence="1">
    <location>
        <begin position="1"/>
        <end position="20"/>
    </location>
</feature>
<evidence type="ECO:0008006" key="4">
    <source>
        <dbReference type="Google" id="ProtNLM"/>
    </source>
</evidence>
<dbReference type="Proteomes" id="UP001320876">
    <property type="component" value="Unassembled WGS sequence"/>
</dbReference>
<feature type="chain" id="PRO_5047490711" description="Lipocalin-like domain-containing protein" evidence="1">
    <location>
        <begin position="21"/>
        <end position="235"/>
    </location>
</feature>
<keyword evidence="3" id="KW-1185">Reference proteome</keyword>
<gene>
    <name evidence="2" type="ORF">OKA05_28245</name>
</gene>
<protein>
    <recommendedName>
        <fullName evidence="4">Lipocalin-like domain-containing protein</fullName>
    </recommendedName>
</protein>
<evidence type="ECO:0000313" key="3">
    <source>
        <dbReference type="Proteomes" id="UP001320876"/>
    </source>
</evidence>
<organism evidence="2 3">
    <name type="scientific">Luteolibacter arcticus</name>
    <dbReference type="NCBI Taxonomy" id="1581411"/>
    <lineage>
        <taxon>Bacteria</taxon>
        <taxon>Pseudomonadati</taxon>
        <taxon>Verrucomicrobiota</taxon>
        <taxon>Verrucomicrobiia</taxon>
        <taxon>Verrucomicrobiales</taxon>
        <taxon>Verrucomicrobiaceae</taxon>
        <taxon>Luteolibacter</taxon>
    </lineage>
</organism>
<keyword evidence="1" id="KW-0732">Signal</keyword>
<accession>A0ABT3GSK8</accession>
<sequence length="235" mass="24038">MKLTLLATAALCLSPALASADAPSPSPVGTWEVALSGADQGTAYVTFEEDHDFTAYGLSRESLGLFTLSGTWTITESGQLAGSYTETINGGTVTGSLAGKVAKGKISGSITATNGKFTFKAKPETDTQNLTGAWTGIASIGKQRLPGLYQLTPSSLPHVYQIDGGGISPTSGSYSIHGTVLAGANGKVELVAFSMDAWGSAGFSSLTGTVSAKRKQNVLKGKQSNGSPVKIALTR</sequence>
<name>A0ABT3GSK8_9BACT</name>
<proteinExistence type="predicted"/>
<dbReference type="RefSeq" id="WP_264490583.1">
    <property type="nucleotide sequence ID" value="NZ_JAPDDT010000027.1"/>
</dbReference>
<evidence type="ECO:0000256" key="1">
    <source>
        <dbReference type="SAM" id="SignalP"/>
    </source>
</evidence>